<comment type="caution">
    <text evidence="3">The sequence shown here is derived from an EMBL/GenBank/DDBJ whole genome shotgun (WGS) entry which is preliminary data.</text>
</comment>
<name>A0ABS0I604_9BACT</name>
<dbReference type="PROSITE" id="PS51257">
    <property type="entry name" value="PROKAR_LIPOPROTEIN"/>
    <property type="match status" value="1"/>
</dbReference>
<dbReference type="Proteomes" id="UP000618931">
    <property type="component" value="Unassembled WGS sequence"/>
</dbReference>
<sequence>MNRTLTAVLLGAAAALASCQQTPPADQPAQAPAATAQPEAAQPTAPGKTEADARALVAAYIKTQRNAELYVPDSARVNDNGVTWQVLVPRRDWARRMPNAARFEVDKASGTVNSAPVK</sequence>
<dbReference type="EMBL" id="JADQDM010000007">
    <property type="protein sequence ID" value="MBF9222401.1"/>
    <property type="molecule type" value="Genomic_DNA"/>
</dbReference>
<proteinExistence type="predicted"/>
<evidence type="ECO:0000256" key="1">
    <source>
        <dbReference type="SAM" id="MobiDB-lite"/>
    </source>
</evidence>
<organism evidence="3 4">
    <name type="scientific">Hymenobacter ruricola</name>
    <dbReference type="NCBI Taxonomy" id="2791023"/>
    <lineage>
        <taxon>Bacteria</taxon>
        <taxon>Pseudomonadati</taxon>
        <taxon>Bacteroidota</taxon>
        <taxon>Cytophagia</taxon>
        <taxon>Cytophagales</taxon>
        <taxon>Hymenobacteraceae</taxon>
        <taxon>Hymenobacter</taxon>
    </lineage>
</organism>
<dbReference type="RefSeq" id="WP_196293844.1">
    <property type="nucleotide sequence ID" value="NZ_JADQDM010000007.1"/>
</dbReference>
<feature type="chain" id="PRO_5045204344" description="Lipoprotein" evidence="2">
    <location>
        <begin position="18"/>
        <end position="118"/>
    </location>
</feature>
<protein>
    <recommendedName>
        <fullName evidence="5">Lipoprotein</fullName>
    </recommendedName>
</protein>
<feature type="region of interest" description="Disordered" evidence="1">
    <location>
        <begin position="19"/>
        <end position="51"/>
    </location>
</feature>
<reference evidence="3 4" key="1">
    <citation type="submission" date="2020-11" db="EMBL/GenBank/DDBJ databases">
        <authorList>
            <person name="Kim M.K."/>
        </authorList>
    </citation>
    <scope>NUCLEOTIDE SEQUENCE [LARGE SCALE GENOMIC DNA]</scope>
    <source>
        <strain evidence="3 4">BT662</strain>
    </source>
</reference>
<feature type="compositionally biased region" description="Low complexity" evidence="1">
    <location>
        <begin position="19"/>
        <end position="46"/>
    </location>
</feature>
<accession>A0ABS0I604</accession>
<evidence type="ECO:0000256" key="2">
    <source>
        <dbReference type="SAM" id="SignalP"/>
    </source>
</evidence>
<keyword evidence="4" id="KW-1185">Reference proteome</keyword>
<evidence type="ECO:0008006" key="5">
    <source>
        <dbReference type="Google" id="ProtNLM"/>
    </source>
</evidence>
<feature type="signal peptide" evidence="2">
    <location>
        <begin position="1"/>
        <end position="17"/>
    </location>
</feature>
<keyword evidence="2" id="KW-0732">Signal</keyword>
<gene>
    <name evidence="3" type="ORF">I2H31_14950</name>
</gene>
<evidence type="ECO:0000313" key="4">
    <source>
        <dbReference type="Proteomes" id="UP000618931"/>
    </source>
</evidence>
<evidence type="ECO:0000313" key="3">
    <source>
        <dbReference type="EMBL" id="MBF9222401.1"/>
    </source>
</evidence>